<accession>A0A2T0YS63</accession>
<evidence type="ECO:0000256" key="1">
    <source>
        <dbReference type="ARBA" id="ARBA00011063"/>
    </source>
</evidence>
<dbReference type="EMBL" id="PVTY01000002">
    <property type="protein sequence ID" value="PRZ18510.1"/>
    <property type="molecule type" value="Genomic_DNA"/>
</dbReference>
<evidence type="ECO:0000256" key="2">
    <source>
        <dbReference type="ARBA" id="ARBA00022801"/>
    </source>
</evidence>
<feature type="active site" description="Nucleophile" evidence="4">
    <location>
        <position position="11"/>
    </location>
</feature>
<dbReference type="SUPFAM" id="SSF52788">
    <property type="entry name" value="Phosphotyrosine protein phosphatases I"/>
    <property type="match status" value="1"/>
</dbReference>
<name>A0A2T0YS63_9MICC</name>
<dbReference type="GO" id="GO:0004725">
    <property type="term" value="F:protein tyrosine phosphatase activity"/>
    <property type="evidence" value="ECO:0007669"/>
    <property type="project" value="InterPro"/>
</dbReference>
<gene>
    <name evidence="6" type="ORF">BCL67_102173</name>
</gene>
<keyword evidence="3" id="KW-0904">Protein phosphatase</keyword>
<dbReference type="PANTHER" id="PTHR11717">
    <property type="entry name" value="LOW MOLECULAR WEIGHT PROTEIN TYROSINE PHOSPHATASE"/>
    <property type="match status" value="1"/>
</dbReference>
<dbReference type="InterPro" id="IPR036196">
    <property type="entry name" value="Ptyr_pPase_sf"/>
</dbReference>
<proteinExistence type="inferred from homology"/>
<evidence type="ECO:0000259" key="5">
    <source>
        <dbReference type="SMART" id="SM00226"/>
    </source>
</evidence>
<dbReference type="InterPro" id="IPR023485">
    <property type="entry name" value="Ptyr_pPase"/>
</dbReference>
<organism evidence="6 7">
    <name type="scientific">Nesterenkonia sandarakina</name>
    <dbReference type="NCBI Taxonomy" id="272918"/>
    <lineage>
        <taxon>Bacteria</taxon>
        <taxon>Bacillati</taxon>
        <taxon>Actinomycetota</taxon>
        <taxon>Actinomycetes</taxon>
        <taxon>Micrococcales</taxon>
        <taxon>Micrococcaceae</taxon>
        <taxon>Nesterenkonia</taxon>
    </lineage>
</organism>
<dbReference type="Proteomes" id="UP000238217">
    <property type="component" value="Unassembled WGS sequence"/>
</dbReference>
<dbReference type="PANTHER" id="PTHR11717:SF31">
    <property type="entry name" value="LOW MOLECULAR WEIGHT PROTEIN-TYROSINE-PHOSPHATASE ETP-RELATED"/>
    <property type="match status" value="1"/>
</dbReference>
<evidence type="ECO:0000256" key="4">
    <source>
        <dbReference type="PIRSR" id="PIRSR617867-1"/>
    </source>
</evidence>
<evidence type="ECO:0000313" key="6">
    <source>
        <dbReference type="EMBL" id="PRZ18510.1"/>
    </source>
</evidence>
<feature type="active site" evidence="4">
    <location>
        <position position="17"/>
    </location>
</feature>
<comment type="similarity">
    <text evidence="1">Belongs to the low molecular weight phosphotyrosine protein phosphatase family.</text>
</comment>
<dbReference type="SMART" id="SM00226">
    <property type="entry name" value="LMWPc"/>
    <property type="match status" value="1"/>
</dbReference>
<sequence length="192" mass="20914">MTETYTLLTVCTGNICRSPAMDRLLAHVFASQDDVAVRSAGTHAHVGDDMEVQVKDRLAEYGADTADFVAEQLAPEMIRSSDLVLTATRGHVRDILTDVPESAEKVFTLREFARLLESLDGVALTQALTSAETTPEKLAALVPLVAAQRDHAPSPTASDDVVDPYMMPDEVFDESFAQVRGPIEALRDTLQR</sequence>
<evidence type="ECO:0000313" key="7">
    <source>
        <dbReference type="Proteomes" id="UP000238217"/>
    </source>
</evidence>
<keyword evidence="2" id="KW-0378">Hydrolase</keyword>
<dbReference type="Pfam" id="PF01451">
    <property type="entry name" value="LMWPc"/>
    <property type="match status" value="1"/>
</dbReference>
<protein>
    <submittedName>
        <fullName evidence="6">Protein-tyrosine phosphatase</fullName>
    </submittedName>
</protein>
<dbReference type="Gene3D" id="3.40.50.2300">
    <property type="match status" value="1"/>
</dbReference>
<dbReference type="AlphaFoldDB" id="A0A2T0YS63"/>
<dbReference type="InterPro" id="IPR017867">
    <property type="entry name" value="Tyr_phospatase_low_mol_wt"/>
</dbReference>
<dbReference type="InterPro" id="IPR050438">
    <property type="entry name" value="LMW_PTPase"/>
</dbReference>
<dbReference type="PRINTS" id="PR00719">
    <property type="entry name" value="LMWPTPASE"/>
</dbReference>
<keyword evidence="7" id="KW-1185">Reference proteome</keyword>
<feature type="domain" description="Phosphotyrosine protein phosphatase I" evidence="5">
    <location>
        <begin position="5"/>
        <end position="189"/>
    </location>
</feature>
<comment type="caution">
    <text evidence="6">The sequence shown here is derived from an EMBL/GenBank/DDBJ whole genome shotgun (WGS) entry which is preliminary data.</text>
</comment>
<evidence type="ECO:0000256" key="3">
    <source>
        <dbReference type="ARBA" id="ARBA00022912"/>
    </source>
</evidence>
<dbReference type="RefSeq" id="WP_181255857.1">
    <property type="nucleotide sequence ID" value="NZ_PVTY01000002.1"/>
</dbReference>
<reference evidence="6 7" key="1">
    <citation type="submission" date="2018-03" db="EMBL/GenBank/DDBJ databases">
        <title>Comparative analysis of microorganisms from saline springs in Andes Mountain Range, Colombia.</title>
        <authorList>
            <person name="Rubin E."/>
        </authorList>
    </citation>
    <scope>NUCLEOTIDE SEQUENCE [LARGE SCALE GENOMIC DNA]</scope>
    <source>
        <strain evidence="6 7">CG 35</strain>
    </source>
</reference>